<gene>
    <name evidence="3" type="ORF">NSCI0253_LOCUS12405</name>
</gene>
<dbReference type="SUPFAM" id="SSF110916">
    <property type="entry name" value="Peptidyl-tRNA hydrolase domain-like"/>
    <property type="match status" value="1"/>
</dbReference>
<sequence length="217" mass="25275">MAQAIWGQQDLWQLHRMQSIFACGVRTITCANRMFERRRAITRTILGSGPSLEHGSCPLAQCRTHVDIPEKRITKKYSRSGGPGGSSVNMSDTRVQLSFHVNKADWIPEKIRLKMMEIHKNRISKKGELTLACQEKASTIQNEAIAFVRLQELIEAAEREVKNDDWVANEKLEFTDWVIEKKKREGREKDLEKRAEAIKDMKRRSREKTRNKKIDWR</sequence>
<dbReference type="GO" id="GO:0004045">
    <property type="term" value="F:peptidyl-tRNA hydrolase activity"/>
    <property type="evidence" value="ECO:0007669"/>
    <property type="project" value="TreeGrafter"/>
</dbReference>
<dbReference type="PANTHER" id="PTHR11075:SF54">
    <property type="entry name" value="LARGE RIBOSOMAL SUBUNIT PROTEIN ML62"/>
    <property type="match status" value="1"/>
</dbReference>
<organism evidence="3">
    <name type="scientific">Noctiluca scintillans</name>
    <name type="common">Sea sparkle</name>
    <name type="synonym">Red tide dinoflagellate</name>
    <dbReference type="NCBI Taxonomy" id="2966"/>
    <lineage>
        <taxon>Eukaryota</taxon>
        <taxon>Sar</taxon>
        <taxon>Alveolata</taxon>
        <taxon>Dinophyceae</taxon>
        <taxon>Noctilucales</taxon>
        <taxon>Noctilucaceae</taxon>
        <taxon>Noctiluca</taxon>
    </lineage>
</organism>
<dbReference type="Gene3D" id="3.30.160.20">
    <property type="match status" value="1"/>
</dbReference>
<dbReference type="EMBL" id="HBFQ01017780">
    <property type="protein sequence ID" value="CAD8838057.1"/>
    <property type="molecule type" value="Transcribed_RNA"/>
</dbReference>
<feature type="compositionally biased region" description="Basic residues" evidence="1">
    <location>
        <begin position="201"/>
        <end position="211"/>
    </location>
</feature>
<dbReference type="GO" id="GO:0070126">
    <property type="term" value="P:mitochondrial translational termination"/>
    <property type="evidence" value="ECO:0007669"/>
    <property type="project" value="TreeGrafter"/>
</dbReference>
<feature type="domain" description="Prokaryotic-type class I peptide chain release factors" evidence="2">
    <location>
        <begin position="65"/>
        <end position="184"/>
    </location>
</feature>
<accession>A0A7S1A018</accession>
<evidence type="ECO:0000256" key="1">
    <source>
        <dbReference type="SAM" id="MobiDB-lite"/>
    </source>
</evidence>
<protein>
    <recommendedName>
        <fullName evidence="2">Prokaryotic-type class I peptide chain release factors domain-containing protein</fullName>
    </recommendedName>
</protein>
<reference evidence="3" key="1">
    <citation type="submission" date="2021-01" db="EMBL/GenBank/DDBJ databases">
        <authorList>
            <person name="Corre E."/>
            <person name="Pelletier E."/>
            <person name="Niang G."/>
            <person name="Scheremetjew M."/>
            <person name="Finn R."/>
            <person name="Kale V."/>
            <person name="Holt S."/>
            <person name="Cochrane G."/>
            <person name="Meng A."/>
            <person name="Brown T."/>
            <person name="Cohen L."/>
        </authorList>
    </citation>
    <scope>NUCLEOTIDE SEQUENCE</scope>
</reference>
<evidence type="ECO:0000259" key="2">
    <source>
        <dbReference type="Pfam" id="PF00472"/>
    </source>
</evidence>
<proteinExistence type="predicted"/>
<dbReference type="AlphaFoldDB" id="A0A7S1A018"/>
<evidence type="ECO:0000313" key="3">
    <source>
        <dbReference type="EMBL" id="CAD8838057.1"/>
    </source>
</evidence>
<feature type="region of interest" description="Disordered" evidence="1">
    <location>
        <begin position="198"/>
        <end position="217"/>
    </location>
</feature>
<dbReference type="Pfam" id="PF00472">
    <property type="entry name" value="RF-1"/>
    <property type="match status" value="1"/>
</dbReference>
<dbReference type="InterPro" id="IPR052104">
    <property type="entry name" value="Mito_Release_Factor_mL62"/>
</dbReference>
<dbReference type="InterPro" id="IPR000352">
    <property type="entry name" value="Pep_chain_release_fac_I"/>
</dbReference>
<dbReference type="GO" id="GO:0005762">
    <property type="term" value="C:mitochondrial large ribosomal subunit"/>
    <property type="evidence" value="ECO:0007669"/>
    <property type="project" value="TreeGrafter"/>
</dbReference>
<dbReference type="GO" id="GO:0016150">
    <property type="term" value="F:translation release factor activity, codon nonspecific"/>
    <property type="evidence" value="ECO:0007669"/>
    <property type="project" value="TreeGrafter"/>
</dbReference>
<name>A0A7S1A018_NOCSC</name>
<dbReference type="PANTHER" id="PTHR11075">
    <property type="entry name" value="PEPTIDE CHAIN RELEASE FACTOR"/>
    <property type="match status" value="1"/>
</dbReference>